<dbReference type="InterPro" id="IPR004875">
    <property type="entry name" value="DDE_SF_endonuclease_dom"/>
</dbReference>
<dbReference type="PANTHER" id="PTHR19303:SF73">
    <property type="entry name" value="PROTEIN PDC2"/>
    <property type="match status" value="1"/>
</dbReference>
<dbReference type="InterPro" id="IPR009057">
    <property type="entry name" value="Homeodomain-like_sf"/>
</dbReference>
<dbReference type="OrthoDB" id="3041592at2759"/>
<name>A0A8H5GHB0_9AGAR</name>
<gene>
    <name evidence="4" type="ORF">D9758_009367</name>
</gene>
<dbReference type="SUPFAM" id="SSF46689">
    <property type="entry name" value="Homeodomain-like"/>
    <property type="match status" value="1"/>
</dbReference>
<evidence type="ECO:0000256" key="1">
    <source>
        <dbReference type="ARBA" id="ARBA00023125"/>
    </source>
</evidence>
<keyword evidence="1" id="KW-0238">DNA-binding</keyword>
<organism evidence="4 5">
    <name type="scientific">Tetrapyrgos nigripes</name>
    <dbReference type="NCBI Taxonomy" id="182062"/>
    <lineage>
        <taxon>Eukaryota</taxon>
        <taxon>Fungi</taxon>
        <taxon>Dikarya</taxon>
        <taxon>Basidiomycota</taxon>
        <taxon>Agaricomycotina</taxon>
        <taxon>Agaricomycetes</taxon>
        <taxon>Agaricomycetidae</taxon>
        <taxon>Agaricales</taxon>
        <taxon>Marasmiineae</taxon>
        <taxon>Marasmiaceae</taxon>
        <taxon>Tetrapyrgos</taxon>
    </lineage>
</organism>
<evidence type="ECO:0000313" key="4">
    <source>
        <dbReference type="EMBL" id="KAF5364755.1"/>
    </source>
</evidence>
<dbReference type="PROSITE" id="PS51253">
    <property type="entry name" value="HTH_CENPB"/>
    <property type="match status" value="1"/>
</dbReference>
<dbReference type="Gene3D" id="1.10.10.60">
    <property type="entry name" value="Homeodomain-like"/>
    <property type="match status" value="1"/>
</dbReference>
<dbReference type="GO" id="GO:0003677">
    <property type="term" value="F:DNA binding"/>
    <property type="evidence" value="ECO:0007669"/>
    <property type="project" value="UniProtKB-KW"/>
</dbReference>
<evidence type="ECO:0000256" key="2">
    <source>
        <dbReference type="SAM" id="MobiDB-lite"/>
    </source>
</evidence>
<comment type="caution">
    <text evidence="4">The sequence shown here is derived from an EMBL/GenBank/DDBJ whole genome shotgun (WGS) entry which is preliminary data.</text>
</comment>
<dbReference type="AlphaFoldDB" id="A0A8H5GHB0"/>
<dbReference type="EMBL" id="JAACJM010000031">
    <property type="protein sequence ID" value="KAF5364755.1"/>
    <property type="molecule type" value="Genomic_DNA"/>
</dbReference>
<dbReference type="Proteomes" id="UP000559256">
    <property type="component" value="Unassembled WGS sequence"/>
</dbReference>
<proteinExistence type="predicted"/>
<accession>A0A8H5GHB0</accession>
<evidence type="ECO:0000313" key="5">
    <source>
        <dbReference type="Proteomes" id="UP000559256"/>
    </source>
</evidence>
<protein>
    <recommendedName>
        <fullName evidence="3">HTH CENPB-type domain-containing protein</fullName>
    </recommendedName>
</protein>
<keyword evidence="5" id="KW-1185">Reference proteome</keyword>
<dbReference type="PANTHER" id="PTHR19303">
    <property type="entry name" value="TRANSPOSON"/>
    <property type="match status" value="1"/>
</dbReference>
<dbReference type="Pfam" id="PF03221">
    <property type="entry name" value="HTH_Tnp_Tc5"/>
    <property type="match status" value="1"/>
</dbReference>
<evidence type="ECO:0000259" key="3">
    <source>
        <dbReference type="PROSITE" id="PS51253"/>
    </source>
</evidence>
<dbReference type="Pfam" id="PF03184">
    <property type="entry name" value="DDE_1"/>
    <property type="match status" value="1"/>
</dbReference>
<feature type="compositionally biased region" description="Polar residues" evidence="2">
    <location>
        <begin position="28"/>
        <end position="41"/>
    </location>
</feature>
<dbReference type="InterPro" id="IPR050863">
    <property type="entry name" value="CenT-Element_Derived"/>
</dbReference>
<dbReference type="GO" id="GO:0005634">
    <property type="term" value="C:nucleus"/>
    <property type="evidence" value="ECO:0007669"/>
    <property type="project" value="TreeGrafter"/>
</dbReference>
<reference evidence="4 5" key="1">
    <citation type="journal article" date="2020" name="ISME J.">
        <title>Uncovering the hidden diversity of litter-decomposition mechanisms in mushroom-forming fungi.</title>
        <authorList>
            <person name="Floudas D."/>
            <person name="Bentzer J."/>
            <person name="Ahren D."/>
            <person name="Johansson T."/>
            <person name="Persson P."/>
            <person name="Tunlid A."/>
        </authorList>
    </citation>
    <scope>NUCLEOTIDE SEQUENCE [LARGE SCALE GENOMIC DNA]</scope>
    <source>
        <strain evidence="4 5">CBS 291.85</strain>
    </source>
</reference>
<feature type="domain" description="HTH CENPB-type" evidence="3">
    <location>
        <begin position="117"/>
        <end position="190"/>
    </location>
</feature>
<feature type="compositionally biased region" description="Polar residues" evidence="2">
    <location>
        <begin position="1"/>
        <end position="14"/>
    </location>
</feature>
<feature type="region of interest" description="Disordered" evidence="2">
    <location>
        <begin position="1"/>
        <end position="44"/>
    </location>
</feature>
<dbReference type="InterPro" id="IPR006600">
    <property type="entry name" value="HTH_CenpB_DNA-bd_dom"/>
</dbReference>
<sequence length="312" mass="36272">MAISSSTKVRTVRTNQKKPTKFKPQGPHKSNNQPRTSAKPTQTRRENLTLFDWLQVLDYVDDHPDLTQPQIVRYFETRSDNEGGSLKFSQGTLSKKLKPEAKEELRQCAQSHPDALSGKRARIVTRPDVEKCLILWVEDMECRGETVSGPMLVEKRRRIEEMLEVPDEQRLTGTGWITSFKKAYQMRERCRHGEAGSVDLRAVEKERQHLHKVLAKFKPEDRWNGDETSFFPSLAPDRGLCMKQLPGKKKSKFRISVLVLTNATGTEKRKLLFIGRFRRPRCFNKKDPARMRPPLEYRFNKKAWMTGVIFEE</sequence>